<keyword evidence="2" id="KW-1185">Reference proteome</keyword>
<dbReference type="EMBL" id="JARBHB010000016">
    <property type="protein sequence ID" value="KAJ8866644.1"/>
    <property type="molecule type" value="Genomic_DNA"/>
</dbReference>
<reference evidence="1 2" key="1">
    <citation type="submission" date="2023-02" db="EMBL/GenBank/DDBJ databases">
        <title>LHISI_Scaffold_Assembly.</title>
        <authorList>
            <person name="Stuart O.P."/>
            <person name="Cleave R."/>
            <person name="Magrath M.J.L."/>
            <person name="Mikheyev A.S."/>
        </authorList>
    </citation>
    <scope>NUCLEOTIDE SEQUENCE [LARGE SCALE GENOMIC DNA]</scope>
    <source>
        <strain evidence="1">Daus_M_001</strain>
        <tissue evidence="1">Leg muscle</tissue>
    </source>
</reference>
<gene>
    <name evidence="1" type="ORF">PR048_032505</name>
</gene>
<evidence type="ECO:0000313" key="2">
    <source>
        <dbReference type="Proteomes" id="UP001159363"/>
    </source>
</evidence>
<accession>A0ABQ9G2E9</accession>
<evidence type="ECO:0000313" key="1">
    <source>
        <dbReference type="EMBL" id="KAJ8866644.1"/>
    </source>
</evidence>
<sequence length="356" mass="39433">MDCKLADMRCTVENTNLNLSGTTTKGFRGGGVTRRWLADSQVTSGGQFAIREPSILVRSARRRTRYSRCPKRKMRTRPSIPRQIDIAVTIKFKVEHLAHGSAFFRVRGQEATGAIRTILPRASSAPSPLSARLSTGVQCSRCAAAPTLLFNWWKVCRKVWRLDPEHSDKGDSNTRAQRHVAPTRKALNLRAMLPLLDSTIVCTNMPMSTVHKLSAIAVEGGDWDGVLQVSNPNIVWTSDTGSIPGRVTPDFRMWESCRTMPLVGGFSRGSPVSPVLSFWRHSIFTSITLIGSQDIALDYSPPTKAGSLPDSRMWESCRAMPLVGGVSRESPVTAFSFWRCFVLTSPHPHRLSIPRC</sequence>
<comment type="caution">
    <text evidence="1">The sequence shown here is derived from an EMBL/GenBank/DDBJ whole genome shotgun (WGS) entry which is preliminary data.</text>
</comment>
<proteinExistence type="predicted"/>
<organism evidence="1 2">
    <name type="scientific">Dryococelus australis</name>
    <dbReference type="NCBI Taxonomy" id="614101"/>
    <lineage>
        <taxon>Eukaryota</taxon>
        <taxon>Metazoa</taxon>
        <taxon>Ecdysozoa</taxon>
        <taxon>Arthropoda</taxon>
        <taxon>Hexapoda</taxon>
        <taxon>Insecta</taxon>
        <taxon>Pterygota</taxon>
        <taxon>Neoptera</taxon>
        <taxon>Polyneoptera</taxon>
        <taxon>Phasmatodea</taxon>
        <taxon>Verophasmatodea</taxon>
        <taxon>Anareolatae</taxon>
        <taxon>Phasmatidae</taxon>
        <taxon>Eurycanthinae</taxon>
        <taxon>Dryococelus</taxon>
    </lineage>
</organism>
<protein>
    <submittedName>
        <fullName evidence="1">Uncharacterized protein</fullName>
    </submittedName>
</protein>
<dbReference type="Proteomes" id="UP001159363">
    <property type="component" value="Chromosome 15"/>
</dbReference>
<name>A0ABQ9G2E9_9NEOP</name>